<comment type="caution">
    <text evidence="2">The sequence shown here is derived from an EMBL/GenBank/DDBJ whole genome shotgun (WGS) entry which is preliminary data.</text>
</comment>
<dbReference type="Proteomes" id="UP001147005">
    <property type="component" value="Unassembled WGS sequence"/>
</dbReference>
<organism evidence="2 3">
    <name type="scientific">Citrobacter portucalensis</name>
    <dbReference type="NCBI Taxonomy" id="1639133"/>
    <lineage>
        <taxon>Bacteria</taxon>
        <taxon>Pseudomonadati</taxon>
        <taxon>Pseudomonadota</taxon>
        <taxon>Gammaproteobacteria</taxon>
        <taxon>Enterobacterales</taxon>
        <taxon>Enterobacteriaceae</taxon>
        <taxon>Citrobacter</taxon>
        <taxon>Citrobacter freundii complex</taxon>
    </lineage>
</organism>
<protein>
    <submittedName>
        <fullName evidence="2">Uncharacterized protein</fullName>
    </submittedName>
</protein>
<sequence>MSLFKQLLLAISLFMMIVFSGNFIVTLESSRNQSNNQLLSHAQDAATALNSCA</sequence>
<name>A0A9X4GTM3_9ENTR</name>
<dbReference type="RefSeq" id="WP_275398938.1">
    <property type="nucleotide sequence ID" value="NZ_JAKIHW010000083.1"/>
</dbReference>
<accession>A0A9X4GTM3</accession>
<dbReference type="Gene3D" id="3.30.110.200">
    <property type="match status" value="1"/>
</dbReference>
<evidence type="ECO:0000256" key="1">
    <source>
        <dbReference type="SAM" id="Phobius"/>
    </source>
</evidence>
<keyword evidence="1" id="KW-0812">Transmembrane</keyword>
<reference evidence="2" key="1">
    <citation type="submission" date="2022-01" db="EMBL/GenBank/DDBJ databases">
        <title>Genetic Characterization of Carbapenem-resistant Citrobacter spp. from China: a multicenter study.</title>
        <authorList>
            <person name="Ye L."/>
        </authorList>
    </citation>
    <scope>NUCLEOTIDE SEQUENCE</scope>
    <source>
        <strain evidence="2">IR5432</strain>
    </source>
</reference>
<evidence type="ECO:0000313" key="2">
    <source>
        <dbReference type="EMBL" id="MDE9621579.1"/>
    </source>
</evidence>
<proteinExistence type="predicted"/>
<gene>
    <name evidence="2" type="ORF">L2111_26450</name>
</gene>
<keyword evidence="1" id="KW-0472">Membrane</keyword>
<feature type="transmembrane region" description="Helical" evidence="1">
    <location>
        <begin position="7"/>
        <end position="27"/>
    </location>
</feature>
<dbReference type="EMBL" id="JAKIHW010000083">
    <property type="protein sequence ID" value="MDE9621579.1"/>
    <property type="molecule type" value="Genomic_DNA"/>
</dbReference>
<keyword evidence="1" id="KW-1133">Transmembrane helix</keyword>
<evidence type="ECO:0000313" key="3">
    <source>
        <dbReference type="Proteomes" id="UP001147005"/>
    </source>
</evidence>
<dbReference type="AlphaFoldDB" id="A0A9X4GTM3"/>